<evidence type="ECO:0000313" key="2">
    <source>
        <dbReference type="Proteomes" id="UP000814128"/>
    </source>
</evidence>
<protein>
    <submittedName>
        <fullName evidence="1">Uncharacterized protein</fullName>
    </submittedName>
</protein>
<accession>A0ACB8Q648</accession>
<comment type="caution">
    <text evidence="1">The sequence shown here is derived from an EMBL/GenBank/DDBJ whole genome shotgun (WGS) entry which is preliminary data.</text>
</comment>
<reference evidence="1" key="2">
    <citation type="journal article" date="2022" name="New Phytol.">
        <title>Evolutionary transition to the ectomycorrhizal habit in the genomes of a hyperdiverse lineage of mushroom-forming fungi.</title>
        <authorList>
            <person name="Looney B."/>
            <person name="Miyauchi S."/>
            <person name="Morin E."/>
            <person name="Drula E."/>
            <person name="Courty P.E."/>
            <person name="Kohler A."/>
            <person name="Kuo A."/>
            <person name="LaButti K."/>
            <person name="Pangilinan J."/>
            <person name="Lipzen A."/>
            <person name="Riley R."/>
            <person name="Andreopoulos W."/>
            <person name="He G."/>
            <person name="Johnson J."/>
            <person name="Nolan M."/>
            <person name="Tritt A."/>
            <person name="Barry K.W."/>
            <person name="Grigoriev I.V."/>
            <person name="Nagy L.G."/>
            <person name="Hibbett D."/>
            <person name="Henrissat B."/>
            <person name="Matheny P.B."/>
            <person name="Labbe J."/>
            <person name="Martin F.M."/>
        </authorList>
    </citation>
    <scope>NUCLEOTIDE SEQUENCE</scope>
    <source>
        <strain evidence="1">EC-137</strain>
    </source>
</reference>
<dbReference type="EMBL" id="MU274101">
    <property type="protein sequence ID" value="KAI0026935.1"/>
    <property type="molecule type" value="Genomic_DNA"/>
</dbReference>
<keyword evidence="2" id="KW-1185">Reference proteome</keyword>
<evidence type="ECO:0000313" key="1">
    <source>
        <dbReference type="EMBL" id="KAI0026935.1"/>
    </source>
</evidence>
<name>A0ACB8Q648_9AGAM</name>
<dbReference type="Proteomes" id="UP000814128">
    <property type="component" value="Unassembled WGS sequence"/>
</dbReference>
<sequence>MSLIHSLTREPYVTILFDRDKVCGGRVSKSCQNSVRDAPLPAYRTRKSEDGPKSMGNPLVESFELATSGVWSSNRNRPLIPEEGEFPATEAATPIASIPRTICARSLSKAFALVMRRGKDIRCAAASFRKYTIVKQGINKDREKKKPSHRNARQDIDAIADSESIAEQRVAWPTVEKAGVPRVARQVNRMPAESSAGLLDVPPLAIRKDRGDKGRSTVAGRVAEAVRQGQAKDRSQPGLTNHEVPIAAPASLSLTPCSKRSRWWSRSISGEQKSPAKQRQGQGVNQGTGECHTDLQTCRVRAGAGEQRRVINHCNPTITGKPRQSSRRRHLHGSRANSRKGAKMVRCIVEILTYIFQLAVKISYASGEVKDTWAALHVVCRRWYQIMLAQGDVASDIRITDEHWDVDFATHLLERSSPYTIHLTMVLENRARNAYTIQQLETFAEHVLTNHRVRIQSMVVGRSGFYADLRDLLLLDRFPRLRHLTIGSHLPRLASFNADELSPVMPALNSLSLASTAGLRQTAGKDHPIFLNLVTLELTGSSSKHDTTNIPWEFLKVIRRLPALQILLLSDYFPKSTRPSATQSVVLPASVHNIEYLSHKPTRSIMDVDALLSHDRARRTVELNRTDPLTVVDVVAGGLENIEERAVNLNDDNDGPAFRPDLQGSTDRRCGDNRRERLEISIAVDHEQDIVDLRLGSGVSSVVNIRIKNVGEYLAFAIARIPVHEIRKMFVYCDEPVGVLWQFFKESRTLVELQVVGRTVAEFVKVFEQDSKAFPALRDISLVDDGRFSPELLQRALARRHAEGVRRLNALAIPETAAKQSVLSFERYVDNVTYITRGEILRKGGRI</sequence>
<proteinExistence type="predicted"/>
<reference evidence="1" key="1">
    <citation type="submission" date="2021-02" db="EMBL/GenBank/DDBJ databases">
        <authorList>
            <consortium name="DOE Joint Genome Institute"/>
            <person name="Ahrendt S."/>
            <person name="Looney B.P."/>
            <person name="Miyauchi S."/>
            <person name="Morin E."/>
            <person name="Drula E."/>
            <person name="Courty P.E."/>
            <person name="Chicoki N."/>
            <person name="Fauchery L."/>
            <person name="Kohler A."/>
            <person name="Kuo A."/>
            <person name="Labutti K."/>
            <person name="Pangilinan J."/>
            <person name="Lipzen A."/>
            <person name="Riley R."/>
            <person name="Andreopoulos W."/>
            <person name="He G."/>
            <person name="Johnson J."/>
            <person name="Barry K.W."/>
            <person name="Grigoriev I.V."/>
            <person name="Nagy L."/>
            <person name="Hibbett D."/>
            <person name="Henrissat B."/>
            <person name="Matheny P.B."/>
            <person name="Labbe J."/>
            <person name="Martin F."/>
        </authorList>
    </citation>
    <scope>NUCLEOTIDE SEQUENCE</scope>
    <source>
        <strain evidence="1">EC-137</strain>
    </source>
</reference>
<organism evidence="1 2">
    <name type="scientific">Vararia minispora EC-137</name>
    <dbReference type="NCBI Taxonomy" id="1314806"/>
    <lineage>
        <taxon>Eukaryota</taxon>
        <taxon>Fungi</taxon>
        <taxon>Dikarya</taxon>
        <taxon>Basidiomycota</taxon>
        <taxon>Agaricomycotina</taxon>
        <taxon>Agaricomycetes</taxon>
        <taxon>Russulales</taxon>
        <taxon>Lachnocladiaceae</taxon>
        <taxon>Vararia</taxon>
    </lineage>
</organism>
<gene>
    <name evidence="1" type="ORF">K488DRAFT_74958</name>
</gene>